<protein>
    <submittedName>
        <fullName evidence="2">Uncharacterized protein</fullName>
    </submittedName>
</protein>
<dbReference type="Proteomes" id="UP001189429">
    <property type="component" value="Unassembled WGS sequence"/>
</dbReference>
<feature type="compositionally biased region" description="Basic and acidic residues" evidence="1">
    <location>
        <begin position="104"/>
        <end position="113"/>
    </location>
</feature>
<sequence length="132" mass="14260">MFRAQGPGSEKSMRRGIRKEAPWSPEAPSSELVTAQSFPPPSATVRPPRAEPVFLGGTLAPSRPSRLEPAPLRRRRRGGRARATSPRGGSQRASVRSRLAAPADRPRLARLAERPAAPRGAERGVPEISVCR</sequence>
<accession>A0ABN9USM7</accession>
<reference evidence="2" key="1">
    <citation type="submission" date="2023-10" db="EMBL/GenBank/DDBJ databases">
        <authorList>
            <person name="Chen Y."/>
            <person name="Shah S."/>
            <person name="Dougan E. K."/>
            <person name="Thang M."/>
            <person name="Chan C."/>
        </authorList>
    </citation>
    <scope>NUCLEOTIDE SEQUENCE [LARGE SCALE GENOMIC DNA]</scope>
</reference>
<evidence type="ECO:0000256" key="1">
    <source>
        <dbReference type="SAM" id="MobiDB-lite"/>
    </source>
</evidence>
<feature type="compositionally biased region" description="Low complexity" evidence="1">
    <location>
        <begin position="60"/>
        <end position="70"/>
    </location>
</feature>
<name>A0ABN9USM7_9DINO</name>
<dbReference type="EMBL" id="CAUYUJ010016217">
    <property type="protein sequence ID" value="CAK0862995.1"/>
    <property type="molecule type" value="Genomic_DNA"/>
</dbReference>
<gene>
    <name evidence="2" type="ORF">PCOR1329_LOCUS51280</name>
</gene>
<evidence type="ECO:0000313" key="2">
    <source>
        <dbReference type="EMBL" id="CAK0862995.1"/>
    </source>
</evidence>
<proteinExistence type="predicted"/>
<comment type="caution">
    <text evidence="2">The sequence shown here is derived from an EMBL/GenBank/DDBJ whole genome shotgun (WGS) entry which is preliminary data.</text>
</comment>
<evidence type="ECO:0000313" key="3">
    <source>
        <dbReference type="Proteomes" id="UP001189429"/>
    </source>
</evidence>
<feature type="region of interest" description="Disordered" evidence="1">
    <location>
        <begin position="1"/>
        <end position="132"/>
    </location>
</feature>
<feature type="compositionally biased region" description="Low complexity" evidence="1">
    <location>
        <begin position="81"/>
        <end position="103"/>
    </location>
</feature>
<organism evidence="2 3">
    <name type="scientific">Prorocentrum cordatum</name>
    <dbReference type="NCBI Taxonomy" id="2364126"/>
    <lineage>
        <taxon>Eukaryota</taxon>
        <taxon>Sar</taxon>
        <taxon>Alveolata</taxon>
        <taxon>Dinophyceae</taxon>
        <taxon>Prorocentrales</taxon>
        <taxon>Prorocentraceae</taxon>
        <taxon>Prorocentrum</taxon>
    </lineage>
</organism>
<keyword evidence="3" id="KW-1185">Reference proteome</keyword>